<gene>
    <name evidence="1" type="ORF">LV75_004441</name>
</gene>
<reference evidence="1 2" key="1">
    <citation type="submission" date="2022-06" db="EMBL/GenBank/DDBJ databases">
        <title>Genomic Encyclopedia of Archaeal and Bacterial Type Strains, Phase II (KMG-II): from individual species to whole genera.</title>
        <authorList>
            <person name="Goeker M."/>
        </authorList>
    </citation>
    <scope>NUCLEOTIDE SEQUENCE [LARGE SCALE GENOMIC DNA]</scope>
    <source>
        <strain evidence="1 2">DSM 44255</strain>
    </source>
</reference>
<organism evidence="1 2">
    <name type="scientific">Actinokineospora diospyrosa</name>
    <dbReference type="NCBI Taxonomy" id="103728"/>
    <lineage>
        <taxon>Bacteria</taxon>
        <taxon>Bacillati</taxon>
        <taxon>Actinomycetota</taxon>
        <taxon>Actinomycetes</taxon>
        <taxon>Pseudonocardiales</taxon>
        <taxon>Pseudonocardiaceae</taxon>
        <taxon>Actinokineospora</taxon>
    </lineage>
</organism>
<comment type="caution">
    <text evidence="1">The sequence shown here is derived from an EMBL/GenBank/DDBJ whole genome shotgun (WGS) entry which is preliminary data.</text>
</comment>
<dbReference type="RefSeq" id="WP_253888875.1">
    <property type="nucleotide sequence ID" value="NZ_BAAAVB010000003.1"/>
</dbReference>
<keyword evidence="2" id="KW-1185">Reference proteome</keyword>
<protein>
    <submittedName>
        <fullName evidence="1">Uncharacterized protein</fullName>
    </submittedName>
</protein>
<proteinExistence type="predicted"/>
<dbReference type="EMBL" id="JAMTCO010000010">
    <property type="protein sequence ID" value="MCP2271927.1"/>
    <property type="molecule type" value="Genomic_DNA"/>
</dbReference>
<accession>A0ABT1IH07</accession>
<evidence type="ECO:0000313" key="1">
    <source>
        <dbReference type="EMBL" id="MCP2271927.1"/>
    </source>
</evidence>
<dbReference type="Proteomes" id="UP001205185">
    <property type="component" value="Unassembled WGS sequence"/>
</dbReference>
<name>A0ABT1IH07_9PSEU</name>
<sequence>MTPTLAPSTVADRDAVLVGTRCVDELDTTGVAVALARSGVRLHKRLTDDEVFALVAAGVANLGGLAATSRWSDIALDINLRDDDGAHRNLWGSPARARLCATLAWRVAPPFDYFPVARPQT</sequence>
<evidence type="ECO:0000313" key="2">
    <source>
        <dbReference type="Proteomes" id="UP001205185"/>
    </source>
</evidence>